<proteinExistence type="predicted"/>
<dbReference type="Proteomes" id="UP000807769">
    <property type="component" value="Unassembled WGS sequence"/>
</dbReference>
<dbReference type="AlphaFoldDB" id="A0A9P7ECY5"/>
<evidence type="ECO:0000313" key="2">
    <source>
        <dbReference type="Proteomes" id="UP000807769"/>
    </source>
</evidence>
<dbReference type="GeneID" id="64636063"/>
<organism evidence="1 2">
    <name type="scientific">Suillus subaureus</name>
    <dbReference type="NCBI Taxonomy" id="48587"/>
    <lineage>
        <taxon>Eukaryota</taxon>
        <taxon>Fungi</taxon>
        <taxon>Dikarya</taxon>
        <taxon>Basidiomycota</taxon>
        <taxon>Agaricomycotina</taxon>
        <taxon>Agaricomycetes</taxon>
        <taxon>Agaricomycetidae</taxon>
        <taxon>Boletales</taxon>
        <taxon>Suillineae</taxon>
        <taxon>Suillaceae</taxon>
        <taxon>Suillus</taxon>
    </lineage>
</organism>
<protein>
    <submittedName>
        <fullName evidence="1">Uncharacterized protein</fullName>
    </submittedName>
</protein>
<name>A0A9P7ECY5_9AGAM</name>
<dbReference type="RefSeq" id="XP_041193625.1">
    <property type="nucleotide sequence ID" value="XM_041342047.1"/>
</dbReference>
<reference evidence="1" key="1">
    <citation type="journal article" date="2020" name="New Phytol.">
        <title>Comparative genomics reveals dynamic genome evolution in host specialist ectomycorrhizal fungi.</title>
        <authorList>
            <person name="Lofgren L.A."/>
            <person name="Nguyen N.H."/>
            <person name="Vilgalys R."/>
            <person name="Ruytinx J."/>
            <person name="Liao H.L."/>
            <person name="Branco S."/>
            <person name="Kuo A."/>
            <person name="LaButti K."/>
            <person name="Lipzen A."/>
            <person name="Andreopoulos W."/>
            <person name="Pangilinan J."/>
            <person name="Riley R."/>
            <person name="Hundley H."/>
            <person name="Na H."/>
            <person name="Barry K."/>
            <person name="Grigoriev I.V."/>
            <person name="Stajich J.E."/>
            <person name="Kennedy P.G."/>
        </authorList>
    </citation>
    <scope>NUCLEOTIDE SEQUENCE</scope>
    <source>
        <strain evidence="1">MN1</strain>
    </source>
</reference>
<accession>A0A9P7ECY5</accession>
<gene>
    <name evidence="1" type="ORF">BJ212DRAFT_157065</name>
</gene>
<evidence type="ECO:0000313" key="1">
    <source>
        <dbReference type="EMBL" id="KAG1817206.1"/>
    </source>
</evidence>
<keyword evidence="2" id="KW-1185">Reference proteome</keyword>
<dbReference type="EMBL" id="JABBWG010000014">
    <property type="protein sequence ID" value="KAG1817206.1"/>
    <property type="molecule type" value="Genomic_DNA"/>
</dbReference>
<comment type="caution">
    <text evidence="1">The sequence shown here is derived from an EMBL/GenBank/DDBJ whole genome shotgun (WGS) entry which is preliminary data.</text>
</comment>
<sequence>MPLEDWDHVFRAGFLASAMKSFFVCNLEHLSSQLSDILRSYGGTGFLQSHLKLILSLDRVLFEVDSCRRVVSNAHVTRRPCSELILFVILEFASDTTIPLYRHRMTALSHWNVFLPLHSRRSTARLSKPDIIDDPACGGIRHAKNKESFEQSKLEHKDTGMRRVCAYLSAEGHWACTHCRHYKCENFSQKHLLNTHYAIKFNTSTNILQPKGNLELASRLHLHMCARLKP</sequence>